<evidence type="ECO:0000256" key="6">
    <source>
        <dbReference type="PIRSR" id="PIRSR602401-1"/>
    </source>
</evidence>
<feature type="domain" description="Heterokaryon incompatibility" evidence="8">
    <location>
        <begin position="231"/>
        <end position="339"/>
    </location>
</feature>
<dbReference type="GO" id="GO:0004497">
    <property type="term" value="F:monooxygenase activity"/>
    <property type="evidence" value="ECO:0007669"/>
    <property type="project" value="UniProtKB-KW"/>
</dbReference>
<dbReference type="PRINTS" id="PR00463">
    <property type="entry name" value="EP450I"/>
</dbReference>
<comment type="similarity">
    <text evidence="2">Belongs to the cytochrome P450 family.</text>
</comment>
<dbReference type="InterPro" id="IPR010730">
    <property type="entry name" value="HET"/>
</dbReference>
<dbReference type="PRINTS" id="PR00385">
    <property type="entry name" value="P450"/>
</dbReference>
<feature type="binding site" description="axial binding residue" evidence="6">
    <location>
        <position position="900"/>
    </location>
    <ligand>
        <name>heme</name>
        <dbReference type="ChEBI" id="CHEBI:30413"/>
    </ligand>
    <ligandPart>
        <name>Fe</name>
        <dbReference type="ChEBI" id="CHEBI:18248"/>
    </ligandPart>
</feature>
<comment type="cofactor">
    <cofactor evidence="1 6">
        <name>heme</name>
        <dbReference type="ChEBI" id="CHEBI:30413"/>
    </cofactor>
</comment>
<comment type="caution">
    <text evidence="9">The sequence shown here is derived from an EMBL/GenBank/DDBJ whole genome shotgun (WGS) entry which is preliminary data.</text>
</comment>
<evidence type="ECO:0000256" key="3">
    <source>
        <dbReference type="ARBA" id="ARBA00022617"/>
    </source>
</evidence>
<keyword evidence="9" id="KW-0503">Monooxygenase</keyword>
<dbReference type="GO" id="GO:0020037">
    <property type="term" value="F:heme binding"/>
    <property type="evidence" value="ECO:0007669"/>
    <property type="project" value="InterPro"/>
</dbReference>
<dbReference type="SUPFAM" id="SSF48264">
    <property type="entry name" value="Cytochrome P450"/>
    <property type="match status" value="1"/>
</dbReference>
<dbReference type="GO" id="GO:0005506">
    <property type="term" value="F:iron ion binding"/>
    <property type="evidence" value="ECO:0007669"/>
    <property type="project" value="InterPro"/>
</dbReference>
<evidence type="ECO:0000313" key="10">
    <source>
        <dbReference type="Proteomes" id="UP000554235"/>
    </source>
</evidence>
<evidence type="ECO:0000256" key="4">
    <source>
        <dbReference type="ARBA" id="ARBA00022723"/>
    </source>
</evidence>
<evidence type="ECO:0000256" key="1">
    <source>
        <dbReference type="ARBA" id="ARBA00001971"/>
    </source>
</evidence>
<evidence type="ECO:0000256" key="7">
    <source>
        <dbReference type="PROSITE-ProRule" id="PRU00023"/>
    </source>
</evidence>
<sequence>MNLNSIEPPPIEFKSFQHTNLPFPSCIRLLSFVKRPRQMSPTSIMGTPLIECYLEPVNINSAPEYDVISSAWGNPRQPTPGDIDQYGTMHQYPIAVNGRIMFVPRNIYEALKMAKEVSDPVERRDELGKTELIRAAQENRIGAVRECLKQNAWIHAQDNFGETAMHYAAENGLLNIVEVLLNHGASMGIVDSHGRTPLDCCSLWNHKQWNLAEELSYEWSKSPEDRELVPALECIRVGRPIWIDAVCVNQSNPDEQTSHAAMMSQIYGGAQSIVAWLGVSDDDTRIARNALTALVGSTDDDAMSEDDGWLSESDRSRQDSVVFDLLERSWFERPCLFQESLGSLLYVNPRLEGADPGAMRRQHRSTLVGTTPGNLALPHSHLRPIRASPLTPFEQIQLDAVTTFGSEQSPTHFISPSGDRYLPVGFPTRRSPHQSLGHLPERIRVRSSFESFDAFLYQRWQTKPLDCLLFRRRKLRLMVVDETRPNMLNHVVLPAHLAATIPKLCLGGLAFLVVQFLLSTLYYLLFHPLRKFPGPPLARVSRLWSRIGNFKGRKSERIHEAHLKYGPIVRVGPNELSFADPGAVREIYNSDVFIKEETFYRAKRIFHEDFLLSYRDPEAHKQRRKLLSRGFSQAAMLDFEPHVNTKITAMLDHWAEKAAPGQALDVYSWVHWLGFDIVYHLMFDEDPGSVKYGRPHEVMPYFRAWKPTYIYYAMKIIENCRVSEVNTPFLRQVLHGAKDGYLGRALTNSEIAEECMGGMFGGSGTTANTFVYILWGCLQKPEVAKALREELVAAFPDRDTIPDHRACSGLPLLQAVINETLRRYPTIIATLPRAATKDAVVRGVAIPKGTIVGVQNYTMHRNETAFPNSEEWDPQRWLTKEGEELRKEAWVPFSVGLRKCVGINLAQMELNKITAAFFRRFEASIDPSMREEDMRMFDTFNASPAGAKLLLRLKELPS</sequence>
<accession>A0A8H4LPB7</accession>
<evidence type="ECO:0000313" key="9">
    <source>
        <dbReference type="EMBL" id="KAF4472258.1"/>
    </source>
</evidence>
<dbReference type="Gene3D" id="1.10.630.10">
    <property type="entry name" value="Cytochrome P450"/>
    <property type="match status" value="1"/>
</dbReference>
<dbReference type="Pfam" id="PF00067">
    <property type="entry name" value="p450"/>
    <property type="match status" value="2"/>
</dbReference>
<dbReference type="Pfam" id="PF06985">
    <property type="entry name" value="HET"/>
    <property type="match status" value="1"/>
</dbReference>
<proteinExistence type="inferred from homology"/>
<dbReference type="AlphaFoldDB" id="A0A8H4LPB7"/>
<feature type="repeat" description="ANK" evidence="7">
    <location>
        <begin position="160"/>
        <end position="192"/>
    </location>
</feature>
<dbReference type="InterPro" id="IPR002401">
    <property type="entry name" value="Cyt_P450_E_grp-I"/>
</dbReference>
<keyword evidence="7" id="KW-0040">ANK repeat</keyword>
<evidence type="ECO:0000256" key="5">
    <source>
        <dbReference type="ARBA" id="ARBA00023004"/>
    </source>
</evidence>
<dbReference type="InterPro" id="IPR001128">
    <property type="entry name" value="Cyt_P450"/>
</dbReference>
<dbReference type="InterPro" id="IPR002110">
    <property type="entry name" value="Ankyrin_rpt"/>
</dbReference>
<dbReference type="EMBL" id="JAADYS010000100">
    <property type="protein sequence ID" value="KAF4472258.1"/>
    <property type="molecule type" value="Genomic_DNA"/>
</dbReference>
<dbReference type="OrthoDB" id="1470350at2759"/>
<evidence type="ECO:0000256" key="2">
    <source>
        <dbReference type="ARBA" id="ARBA00010617"/>
    </source>
</evidence>
<dbReference type="GO" id="GO:0016705">
    <property type="term" value="F:oxidoreductase activity, acting on paired donors, with incorporation or reduction of molecular oxygen"/>
    <property type="evidence" value="ECO:0007669"/>
    <property type="project" value="InterPro"/>
</dbReference>
<dbReference type="PROSITE" id="PS50297">
    <property type="entry name" value="ANK_REP_REGION"/>
    <property type="match status" value="1"/>
</dbReference>
<keyword evidence="10" id="KW-1185">Reference proteome</keyword>
<dbReference type="InterPro" id="IPR036770">
    <property type="entry name" value="Ankyrin_rpt-contain_sf"/>
</dbReference>
<reference evidence="9 10" key="1">
    <citation type="submission" date="2020-01" db="EMBL/GenBank/DDBJ databases">
        <title>Identification and distribution of gene clusters putatively required for synthesis of sphingolipid metabolism inhibitors in phylogenetically diverse species of the filamentous fungus Fusarium.</title>
        <authorList>
            <person name="Kim H.-S."/>
            <person name="Busman M."/>
            <person name="Brown D.W."/>
            <person name="Divon H."/>
            <person name="Uhlig S."/>
            <person name="Proctor R.H."/>
        </authorList>
    </citation>
    <scope>NUCLEOTIDE SEQUENCE [LARGE SCALE GENOMIC DNA]</scope>
    <source>
        <strain evidence="9 10">NRRL 20459</strain>
    </source>
</reference>
<dbReference type="Proteomes" id="UP000554235">
    <property type="component" value="Unassembled WGS sequence"/>
</dbReference>
<dbReference type="InterPro" id="IPR017972">
    <property type="entry name" value="Cyt_P450_CS"/>
</dbReference>
<keyword evidence="4 6" id="KW-0479">Metal-binding</keyword>
<dbReference type="PANTHER" id="PTHR24305">
    <property type="entry name" value="CYTOCHROME P450"/>
    <property type="match status" value="1"/>
</dbReference>
<keyword evidence="9" id="KW-0560">Oxidoreductase</keyword>
<dbReference type="InterPro" id="IPR050121">
    <property type="entry name" value="Cytochrome_P450_monoxygenase"/>
</dbReference>
<dbReference type="SUPFAM" id="SSF48403">
    <property type="entry name" value="Ankyrin repeat"/>
    <property type="match status" value="1"/>
</dbReference>
<organism evidence="9 10">
    <name type="scientific">Fusarium albosuccineum</name>
    <dbReference type="NCBI Taxonomy" id="1237068"/>
    <lineage>
        <taxon>Eukaryota</taxon>
        <taxon>Fungi</taxon>
        <taxon>Dikarya</taxon>
        <taxon>Ascomycota</taxon>
        <taxon>Pezizomycotina</taxon>
        <taxon>Sordariomycetes</taxon>
        <taxon>Hypocreomycetidae</taxon>
        <taxon>Hypocreales</taxon>
        <taxon>Nectriaceae</taxon>
        <taxon>Fusarium</taxon>
        <taxon>Fusarium decemcellulare species complex</taxon>
    </lineage>
</organism>
<keyword evidence="5 6" id="KW-0408">Iron</keyword>
<dbReference type="SMART" id="SM00248">
    <property type="entry name" value="ANK"/>
    <property type="match status" value="2"/>
</dbReference>
<dbReference type="InterPro" id="IPR036396">
    <property type="entry name" value="Cyt_P450_sf"/>
</dbReference>
<dbReference type="Gene3D" id="1.25.40.20">
    <property type="entry name" value="Ankyrin repeat-containing domain"/>
    <property type="match status" value="1"/>
</dbReference>
<dbReference type="Pfam" id="PF12796">
    <property type="entry name" value="Ank_2"/>
    <property type="match status" value="1"/>
</dbReference>
<name>A0A8H4LPB7_9HYPO</name>
<keyword evidence="3 6" id="KW-0349">Heme</keyword>
<evidence type="ECO:0000259" key="8">
    <source>
        <dbReference type="Pfam" id="PF06985"/>
    </source>
</evidence>
<dbReference type="PROSITE" id="PS50088">
    <property type="entry name" value="ANK_REPEAT"/>
    <property type="match status" value="1"/>
</dbReference>
<protein>
    <submittedName>
        <fullName evidence="9">Benzoate 4-monooxygenase</fullName>
    </submittedName>
</protein>
<dbReference type="PROSITE" id="PS00086">
    <property type="entry name" value="CYTOCHROME_P450"/>
    <property type="match status" value="1"/>
</dbReference>
<dbReference type="PANTHER" id="PTHR24305:SF166">
    <property type="entry name" value="CYTOCHROME P450 12A4, MITOCHONDRIAL-RELATED"/>
    <property type="match status" value="1"/>
</dbReference>
<gene>
    <name evidence="9" type="ORF">FALBO_857</name>
</gene>